<reference evidence="5 6" key="1">
    <citation type="submission" date="2020-08" db="EMBL/GenBank/DDBJ databases">
        <title>Genomic Encyclopedia of Type Strains, Phase IV (KMG-IV): sequencing the most valuable type-strain genomes for metagenomic binning, comparative biology and taxonomic classification.</title>
        <authorList>
            <person name="Goeker M."/>
        </authorList>
    </citation>
    <scope>NUCLEOTIDE SEQUENCE [LARGE SCALE GENOMIC DNA]</scope>
    <source>
        <strain evidence="5 6">DSM 28570</strain>
    </source>
</reference>
<gene>
    <name evidence="5" type="ORF">HNQ81_003410</name>
</gene>
<dbReference type="PRINTS" id="PR00419">
    <property type="entry name" value="ADXRDTASE"/>
</dbReference>
<dbReference type="Pfam" id="PF07992">
    <property type="entry name" value="Pyr_redox_2"/>
    <property type="match status" value="1"/>
</dbReference>
<comment type="caution">
    <text evidence="5">The sequence shown here is derived from an EMBL/GenBank/DDBJ whole genome shotgun (WGS) entry which is preliminary data.</text>
</comment>
<dbReference type="AlphaFoldDB" id="A0A840V1W0"/>
<dbReference type="PANTHER" id="PTHR42783:SF3">
    <property type="entry name" value="GLUTAMATE SYNTHASE [NADPH] SMALL CHAIN-RELATED"/>
    <property type="match status" value="1"/>
</dbReference>
<dbReference type="InterPro" id="IPR017900">
    <property type="entry name" value="4Fe4S_Fe_S_CS"/>
</dbReference>
<evidence type="ECO:0000313" key="6">
    <source>
        <dbReference type="Proteomes" id="UP000539642"/>
    </source>
</evidence>
<dbReference type="InterPro" id="IPR009051">
    <property type="entry name" value="Helical_ferredxn"/>
</dbReference>
<dbReference type="GO" id="GO:0046872">
    <property type="term" value="F:metal ion binding"/>
    <property type="evidence" value="ECO:0007669"/>
    <property type="project" value="UniProtKB-KW"/>
</dbReference>
<dbReference type="SUPFAM" id="SSF54862">
    <property type="entry name" value="4Fe-4S ferredoxins"/>
    <property type="match status" value="1"/>
</dbReference>
<dbReference type="InterPro" id="IPR023753">
    <property type="entry name" value="FAD/NAD-binding_dom"/>
</dbReference>
<dbReference type="EMBL" id="JACHEO010000032">
    <property type="protein sequence ID" value="MBB5349654.1"/>
    <property type="molecule type" value="Genomic_DNA"/>
</dbReference>
<keyword evidence="6" id="KW-1185">Reference proteome</keyword>
<dbReference type="InterPro" id="IPR028261">
    <property type="entry name" value="DPD_II"/>
</dbReference>
<proteinExistence type="predicted"/>
<dbReference type="SUPFAM" id="SSF51971">
    <property type="entry name" value="Nucleotide-binding domain"/>
    <property type="match status" value="1"/>
</dbReference>
<dbReference type="Gene3D" id="1.10.1060.10">
    <property type="entry name" value="Alpha-helical ferredoxin"/>
    <property type="match status" value="1"/>
</dbReference>
<dbReference type="InterPro" id="IPR017896">
    <property type="entry name" value="4Fe4S_Fe-S-bd"/>
</dbReference>
<dbReference type="PROSITE" id="PS51379">
    <property type="entry name" value="4FE4S_FER_2"/>
    <property type="match status" value="2"/>
</dbReference>
<dbReference type="NCBIfam" id="NF009410">
    <property type="entry name" value="PRK12771.1"/>
    <property type="match status" value="1"/>
</dbReference>
<dbReference type="Gene3D" id="3.30.70.20">
    <property type="match status" value="1"/>
</dbReference>
<feature type="domain" description="4Fe-4S ferredoxin-type" evidence="4">
    <location>
        <begin position="513"/>
        <end position="542"/>
    </location>
</feature>
<evidence type="ECO:0000259" key="4">
    <source>
        <dbReference type="PROSITE" id="PS51379"/>
    </source>
</evidence>
<dbReference type="PANTHER" id="PTHR42783">
    <property type="entry name" value="GLUTAMATE SYNTHASE [NADPH] SMALL CHAIN"/>
    <property type="match status" value="1"/>
</dbReference>
<dbReference type="GO" id="GO:0051536">
    <property type="term" value="F:iron-sulfur cluster binding"/>
    <property type="evidence" value="ECO:0007669"/>
    <property type="project" value="UniProtKB-KW"/>
</dbReference>
<keyword evidence="3" id="KW-0411">Iron-sulfur</keyword>
<feature type="domain" description="4Fe-4S ferredoxin-type" evidence="4">
    <location>
        <begin position="547"/>
        <end position="576"/>
    </location>
</feature>
<dbReference type="RefSeq" id="WP_183352457.1">
    <property type="nucleotide sequence ID" value="NZ_JACHEO010000032.1"/>
</dbReference>
<protein>
    <submittedName>
        <fullName evidence="5">NADPH-dependent glutamate synthase beta subunit-like oxidoreductase</fullName>
    </submittedName>
</protein>
<evidence type="ECO:0000256" key="2">
    <source>
        <dbReference type="ARBA" id="ARBA00023004"/>
    </source>
</evidence>
<organism evidence="5 6">
    <name type="scientific">Desulfoprunum benzoelyticum</name>
    <dbReference type="NCBI Taxonomy" id="1506996"/>
    <lineage>
        <taxon>Bacteria</taxon>
        <taxon>Pseudomonadati</taxon>
        <taxon>Thermodesulfobacteriota</taxon>
        <taxon>Desulfobulbia</taxon>
        <taxon>Desulfobulbales</taxon>
        <taxon>Desulfobulbaceae</taxon>
        <taxon>Desulfoprunum</taxon>
    </lineage>
</organism>
<sequence length="579" mass="63415">MENVSEKSQKILETSLNWQYPPFSEETGLARVVAFGDHSHRCPVYVRQTPPCTGACPAGNDIRAWLTTVEQTELKKRSRQESYELAWHEASKTTPFPASCGRICPFPCETACNRNKKEGQGVNIAAFERWIGDYGIARGLAHTKLRTEPMAEKVAVIGAGPAGLSCAFQLARRGYPVTIFEALTRPGGMLRYGIPAFRLPRAVLDAEIAAIVELGVEIERNQPVDSSGLQDIRKRFDAVFVGVGAHQGIELDLQGQHAANVFSGVSFLRRVNTGEIPDIGDRVIVAGGGNTAITAARAARRLGAAVTIIYRRTRAEMPTLDREIEHSLLEDITIRYLVAPLGIRIENDRATAVHCVKMELGGADERGRRSVAPVPGSEFELPCTALITAFGQRPETAGLGIAANPHGWLRPKDKWSLDEGLYAGGDVFGLALVTTAIGHGRMAAEQIDADLCNRRVRDLGTREVVSHEALRLEYYPDLQRNENSSVPLADRCSKGFDLEADLGITEEQFMAEAQRCMSCGLCFECRQCLIFCPQQAIKEFPDNPTGEVMYTDYTRCVGCHICSLACPCGSIRMGMSNEL</sequence>
<dbReference type="GO" id="GO:0016491">
    <property type="term" value="F:oxidoreductase activity"/>
    <property type="evidence" value="ECO:0007669"/>
    <property type="project" value="InterPro"/>
</dbReference>
<evidence type="ECO:0000256" key="3">
    <source>
        <dbReference type="ARBA" id="ARBA00023014"/>
    </source>
</evidence>
<keyword evidence="2" id="KW-0408">Iron</keyword>
<dbReference type="Gene3D" id="3.50.50.60">
    <property type="entry name" value="FAD/NAD(P)-binding domain"/>
    <property type="match status" value="2"/>
</dbReference>
<evidence type="ECO:0000256" key="1">
    <source>
        <dbReference type="ARBA" id="ARBA00022723"/>
    </source>
</evidence>
<name>A0A840V1W0_9BACT</name>
<evidence type="ECO:0000313" key="5">
    <source>
        <dbReference type="EMBL" id="MBB5349654.1"/>
    </source>
</evidence>
<dbReference type="PROSITE" id="PS00198">
    <property type="entry name" value="4FE4S_FER_1"/>
    <property type="match status" value="1"/>
</dbReference>
<accession>A0A840V1W0</accession>
<dbReference type="SUPFAM" id="SSF46548">
    <property type="entry name" value="alpha-helical ferredoxin"/>
    <property type="match status" value="1"/>
</dbReference>
<dbReference type="Proteomes" id="UP000539642">
    <property type="component" value="Unassembled WGS sequence"/>
</dbReference>
<keyword evidence="1" id="KW-0479">Metal-binding</keyword>
<dbReference type="Pfam" id="PF14691">
    <property type="entry name" value="Fer4_20"/>
    <property type="match status" value="1"/>
</dbReference>
<dbReference type="InterPro" id="IPR036188">
    <property type="entry name" value="FAD/NAD-bd_sf"/>
</dbReference>